<feature type="non-terminal residue" evidence="1">
    <location>
        <position position="1"/>
    </location>
</feature>
<proteinExistence type="predicted"/>
<name>A0A3L5TPX9_MYTGA</name>
<keyword evidence="2" id="KW-1185">Reference proteome</keyword>
<gene>
    <name evidence="1" type="ORF">AM593_08595</name>
</gene>
<dbReference type="EMBL" id="KV593291">
    <property type="protein sequence ID" value="OPL21263.1"/>
    <property type="molecule type" value="Genomic_DNA"/>
</dbReference>
<dbReference type="InterPro" id="IPR038902">
    <property type="entry name" value="INTS1"/>
</dbReference>
<protein>
    <submittedName>
        <fullName evidence="1">Integrator x2 complex subunit 1 isoform</fullName>
    </submittedName>
</protein>
<dbReference type="PANTHER" id="PTHR21224:SF1">
    <property type="entry name" value="INTEGRATOR COMPLEX SUBUNIT 1"/>
    <property type="match status" value="1"/>
</dbReference>
<dbReference type="AlphaFoldDB" id="A0A3L5TPX9"/>
<feature type="non-terminal residue" evidence="1">
    <location>
        <position position="245"/>
    </location>
</feature>
<reference evidence="1 2" key="1">
    <citation type="journal article" date="2016" name="PLoS ONE">
        <title>A First Insight into the Genome of the Filter-Feeder Mussel Mytilus galloprovincialis.</title>
        <authorList>
            <person name="Murgarella M."/>
            <person name="Puiu D."/>
            <person name="Novoa B."/>
            <person name="Figueras A."/>
            <person name="Posada D."/>
            <person name="Canchaya C."/>
        </authorList>
    </citation>
    <scope>NUCLEOTIDE SEQUENCE [LARGE SCALE GENOMIC DNA]</scope>
    <source>
        <tissue evidence="1">Muscle</tissue>
    </source>
</reference>
<sequence>MRDLIKSVCHVYLFCRENTHLTKGMSTLLVDWLELLDPEIVQLVPELQQQLLFAQQPTTSEITSPSGQSQVTSPDSRSFLLALLTHQTSWSSLHQCIHTVLKPDLINSYNPTAVLDFLWACLQIPKIWRGREQKLPKNHTLEDVLALMPQHVISVVEFIVQEVGMVTGKSVDGSTSEDKIRHRSKLLMSCIGENDISMKCVIKHVVTAIHDNSAVLKVIHSLLEIRRCGISANETTLHPSCNILN</sequence>
<comment type="caution">
    <text evidence="1">The sequence shown here is derived from an EMBL/GenBank/DDBJ whole genome shotgun (WGS) entry which is preliminary data.</text>
</comment>
<dbReference type="Proteomes" id="UP000266721">
    <property type="component" value="Unassembled WGS sequence"/>
</dbReference>
<dbReference type="GO" id="GO:0032039">
    <property type="term" value="C:integrator complex"/>
    <property type="evidence" value="ECO:0007669"/>
    <property type="project" value="InterPro"/>
</dbReference>
<dbReference type="PANTHER" id="PTHR21224">
    <property type="entry name" value="INTEGRATOR COMPLEX SUBUNIT 1"/>
    <property type="match status" value="1"/>
</dbReference>
<evidence type="ECO:0000313" key="1">
    <source>
        <dbReference type="EMBL" id="OPL21263.1"/>
    </source>
</evidence>
<dbReference type="GO" id="GO:0034474">
    <property type="term" value="P:U2 snRNA 3'-end processing"/>
    <property type="evidence" value="ECO:0007669"/>
    <property type="project" value="InterPro"/>
</dbReference>
<organism evidence="1 2">
    <name type="scientific">Mytilus galloprovincialis</name>
    <name type="common">Mediterranean mussel</name>
    <dbReference type="NCBI Taxonomy" id="29158"/>
    <lineage>
        <taxon>Eukaryota</taxon>
        <taxon>Metazoa</taxon>
        <taxon>Spiralia</taxon>
        <taxon>Lophotrochozoa</taxon>
        <taxon>Mollusca</taxon>
        <taxon>Bivalvia</taxon>
        <taxon>Autobranchia</taxon>
        <taxon>Pteriomorphia</taxon>
        <taxon>Mytilida</taxon>
        <taxon>Mytiloidea</taxon>
        <taxon>Mytilidae</taxon>
        <taxon>Mytilinae</taxon>
        <taxon>Mytilus</taxon>
    </lineage>
</organism>
<accession>A0A3L5TPX9</accession>
<evidence type="ECO:0000313" key="2">
    <source>
        <dbReference type="Proteomes" id="UP000266721"/>
    </source>
</evidence>